<evidence type="ECO:0000256" key="1">
    <source>
        <dbReference type="ARBA" id="ARBA00002901"/>
    </source>
</evidence>
<dbReference type="PANTHER" id="PTHR10192:SF5">
    <property type="entry name" value="GEPHYRIN"/>
    <property type="match status" value="1"/>
</dbReference>
<organism evidence="8 9">
    <name type="scientific">Ancylobacter oerskovii</name>
    <dbReference type="NCBI Taxonomy" id="459519"/>
    <lineage>
        <taxon>Bacteria</taxon>
        <taxon>Pseudomonadati</taxon>
        <taxon>Pseudomonadota</taxon>
        <taxon>Alphaproteobacteria</taxon>
        <taxon>Hyphomicrobiales</taxon>
        <taxon>Xanthobacteraceae</taxon>
        <taxon>Ancylobacter</taxon>
    </lineage>
</organism>
<dbReference type="InterPro" id="IPR008284">
    <property type="entry name" value="MoCF_biosynth_CS"/>
</dbReference>
<dbReference type="Pfam" id="PF03454">
    <property type="entry name" value="MoeA_C"/>
    <property type="match status" value="1"/>
</dbReference>
<dbReference type="CDD" id="cd00887">
    <property type="entry name" value="MoeA"/>
    <property type="match status" value="1"/>
</dbReference>
<dbReference type="Proteomes" id="UP001597299">
    <property type="component" value="Unassembled WGS sequence"/>
</dbReference>
<comment type="caution">
    <text evidence="8">The sequence shown here is derived from an EMBL/GenBank/DDBJ whole genome shotgun (WGS) entry which is preliminary data.</text>
</comment>
<evidence type="ECO:0000259" key="7">
    <source>
        <dbReference type="SMART" id="SM00852"/>
    </source>
</evidence>
<dbReference type="RefSeq" id="WP_246549286.1">
    <property type="nucleotide sequence ID" value="NZ_JAHBGB010000042.1"/>
</dbReference>
<sequence length="412" mass="42698">MAKPALMPLEEALERLLSQASPLPAETVALDAALGRVLAAPVVARRTTPGRDVSAMDGYGVRAAEATLGAVLKVAGESAAGRPYAGTLRPGEAVRLFTGAVVPDGADAVVIQEDTAREGSAVRIDEAATAGRHIRKAGGDFREGETVLPSGHRLRARDLALVAACDLAEVSVHRRPRLGLLSTGDELVRPGRGAQAHQVILSNIYAVGGVARLAGAEVADLGILPDRMDDTRAGIRAAREAGLDVLVTSGGASVGDHDLVAPALTAEGAALAVHKIALRPGKPLMFGRFSGGAHAAETHVLGLPGNPVSAYVCALLFLRPLLRRMQGEAGVDGLELVPAELAVDVKANDHRMDFMRAQIVGRRAGVPLVAPMPVQDSSMLSLLSRADALLVRRPQAPAAKAGEPCEILPLED</sequence>
<keyword evidence="6" id="KW-0500">Molybdenum</keyword>
<dbReference type="PANTHER" id="PTHR10192">
    <property type="entry name" value="MOLYBDOPTERIN BIOSYNTHESIS PROTEIN"/>
    <property type="match status" value="1"/>
</dbReference>
<dbReference type="SMART" id="SM00852">
    <property type="entry name" value="MoCF_biosynth"/>
    <property type="match status" value="1"/>
</dbReference>
<comment type="pathway">
    <text evidence="2 6">Cofactor biosynthesis; molybdopterin biosynthesis.</text>
</comment>
<dbReference type="SUPFAM" id="SSF53218">
    <property type="entry name" value="Molybdenum cofactor biosynthesis proteins"/>
    <property type="match status" value="1"/>
</dbReference>
<comment type="similarity">
    <text evidence="3 6">Belongs to the MoeA family.</text>
</comment>
<dbReference type="Pfam" id="PF03453">
    <property type="entry name" value="MoeA_N"/>
    <property type="match status" value="1"/>
</dbReference>
<comment type="function">
    <text evidence="1 6">Catalyzes the insertion of molybdate into adenylated molybdopterin with the concomitant release of AMP.</text>
</comment>
<keyword evidence="4 6" id="KW-0501">Molybdenum cofactor biosynthesis</keyword>
<evidence type="ECO:0000256" key="6">
    <source>
        <dbReference type="RuleBase" id="RU365090"/>
    </source>
</evidence>
<dbReference type="EMBL" id="JBHUHD010000001">
    <property type="protein sequence ID" value="MFD2142763.1"/>
    <property type="molecule type" value="Genomic_DNA"/>
</dbReference>
<evidence type="ECO:0000256" key="5">
    <source>
        <dbReference type="ARBA" id="ARBA00047317"/>
    </source>
</evidence>
<protein>
    <recommendedName>
        <fullName evidence="6">Molybdopterin molybdenumtransferase</fullName>
        <ecNumber evidence="6">2.10.1.1</ecNumber>
    </recommendedName>
</protein>
<reference evidence="9" key="1">
    <citation type="journal article" date="2019" name="Int. J. Syst. Evol. Microbiol.">
        <title>The Global Catalogue of Microorganisms (GCM) 10K type strain sequencing project: providing services to taxonomists for standard genome sequencing and annotation.</title>
        <authorList>
            <consortium name="The Broad Institute Genomics Platform"/>
            <consortium name="The Broad Institute Genome Sequencing Center for Infectious Disease"/>
            <person name="Wu L."/>
            <person name="Ma J."/>
        </authorList>
    </citation>
    <scope>NUCLEOTIDE SEQUENCE [LARGE SCALE GENOMIC DNA]</scope>
    <source>
        <strain evidence="9">CCM 7435</strain>
    </source>
</reference>
<evidence type="ECO:0000256" key="3">
    <source>
        <dbReference type="ARBA" id="ARBA00010763"/>
    </source>
</evidence>
<evidence type="ECO:0000256" key="4">
    <source>
        <dbReference type="ARBA" id="ARBA00023150"/>
    </source>
</evidence>
<dbReference type="InterPro" id="IPR005111">
    <property type="entry name" value="MoeA_C_domain_IV"/>
</dbReference>
<dbReference type="Gene3D" id="3.90.105.10">
    <property type="entry name" value="Molybdopterin biosynthesis moea protein, domain 2"/>
    <property type="match status" value="1"/>
</dbReference>
<comment type="catalytic activity">
    <reaction evidence="5">
        <text>adenylyl-molybdopterin + molybdate = Mo-molybdopterin + AMP + H(+)</text>
        <dbReference type="Rhea" id="RHEA:35047"/>
        <dbReference type="ChEBI" id="CHEBI:15378"/>
        <dbReference type="ChEBI" id="CHEBI:36264"/>
        <dbReference type="ChEBI" id="CHEBI:62727"/>
        <dbReference type="ChEBI" id="CHEBI:71302"/>
        <dbReference type="ChEBI" id="CHEBI:456215"/>
        <dbReference type="EC" id="2.10.1.1"/>
    </reaction>
</comment>
<dbReference type="SUPFAM" id="SSF63867">
    <property type="entry name" value="MoeA C-terminal domain-like"/>
    <property type="match status" value="1"/>
</dbReference>
<dbReference type="InterPro" id="IPR036425">
    <property type="entry name" value="MoaB/Mog-like_dom_sf"/>
</dbReference>
<dbReference type="EC" id="2.10.1.1" evidence="6"/>
<dbReference type="Pfam" id="PF00994">
    <property type="entry name" value="MoCF_biosynth"/>
    <property type="match status" value="1"/>
</dbReference>
<keyword evidence="6" id="KW-0808">Transferase</keyword>
<dbReference type="Gene3D" id="3.40.980.10">
    <property type="entry name" value="MoaB/Mog-like domain"/>
    <property type="match status" value="1"/>
</dbReference>
<dbReference type="InterPro" id="IPR036135">
    <property type="entry name" value="MoeA_linker/N_sf"/>
</dbReference>
<dbReference type="SUPFAM" id="SSF63882">
    <property type="entry name" value="MoeA N-terminal region -like"/>
    <property type="match status" value="1"/>
</dbReference>
<dbReference type="Gene3D" id="2.40.340.10">
    <property type="entry name" value="MoeA, C-terminal, domain IV"/>
    <property type="match status" value="1"/>
</dbReference>
<dbReference type="NCBIfam" id="NF045515">
    <property type="entry name" value="Glp_gephyrin"/>
    <property type="match status" value="1"/>
</dbReference>
<dbReference type="Gene3D" id="2.170.190.11">
    <property type="entry name" value="Molybdopterin biosynthesis moea protein, domain 3"/>
    <property type="match status" value="1"/>
</dbReference>
<keyword evidence="9" id="KW-1185">Reference proteome</keyword>
<accession>A0ABW4Z2Z6</accession>
<dbReference type="InterPro" id="IPR038987">
    <property type="entry name" value="MoeA-like"/>
</dbReference>
<dbReference type="InterPro" id="IPR005110">
    <property type="entry name" value="MoeA_linker/N"/>
</dbReference>
<proteinExistence type="inferred from homology"/>
<name>A0ABW4Z2Z6_9HYPH</name>
<keyword evidence="6" id="KW-0460">Magnesium</keyword>
<evidence type="ECO:0000256" key="2">
    <source>
        <dbReference type="ARBA" id="ARBA00005046"/>
    </source>
</evidence>
<evidence type="ECO:0000313" key="9">
    <source>
        <dbReference type="Proteomes" id="UP001597299"/>
    </source>
</evidence>
<dbReference type="InterPro" id="IPR001453">
    <property type="entry name" value="MoaB/Mog_dom"/>
</dbReference>
<gene>
    <name evidence="8" type="primary">glp</name>
    <name evidence="8" type="ORF">ACFSNC_20335</name>
</gene>
<feature type="domain" description="MoaB/Mog" evidence="7">
    <location>
        <begin position="179"/>
        <end position="324"/>
    </location>
</feature>
<evidence type="ECO:0000313" key="8">
    <source>
        <dbReference type="EMBL" id="MFD2142763.1"/>
    </source>
</evidence>
<keyword evidence="6" id="KW-0479">Metal-binding</keyword>
<dbReference type="PROSITE" id="PS01079">
    <property type="entry name" value="MOCF_BIOSYNTHESIS_2"/>
    <property type="match status" value="1"/>
</dbReference>
<comment type="cofactor">
    <cofactor evidence="6">
        <name>Mg(2+)</name>
        <dbReference type="ChEBI" id="CHEBI:18420"/>
    </cofactor>
</comment>
<dbReference type="InterPro" id="IPR036688">
    <property type="entry name" value="MoeA_C_domain_IV_sf"/>
</dbReference>